<dbReference type="Proteomes" id="UP001430377">
    <property type="component" value="Unassembled WGS sequence"/>
</dbReference>
<dbReference type="EMBL" id="RKLR01000004">
    <property type="protein sequence ID" value="MBX0323882.1"/>
    <property type="molecule type" value="Genomic_DNA"/>
</dbReference>
<keyword evidence="3" id="KW-1185">Reference proteome</keyword>
<evidence type="ECO:0000256" key="1">
    <source>
        <dbReference type="SAM" id="MobiDB-lite"/>
    </source>
</evidence>
<feature type="compositionally biased region" description="Basic and acidic residues" evidence="1">
    <location>
        <begin position="53"/>
        <end position="63"/>
    </location>
</feature>
<dbReference type="AlphaFoldDB" id="A0AAW4PRW7"/>
<sequence length="89" mass="9202">MNDRATLVHLAGYATIASILATANWAGLSAVLLALPLVLGTLWVAGQQGARSAVDRAKADIDHPIPSPATDGGTDQPTTGSDRNRPENE</sequence>
<name>A0AAW4PRW7_9EURY</name>
<accession>A0AAW4PRW7</accession>
<gene>
    <name evidence="2" type="ORF">EGH21_12660</name>
</gene>
<evidence type="ECO:0000313" key="2">
    <source>
        <dbReference type="EMBL" id="MBX0323882.1"/>
    </source>
</evidence>
<reference evidence="2 3" key="1">
    <citation type="submission" date="2021-06" db="EMBL/GenBank/DDBJ databases">
        <title>Halomicroarcula sp. a new haloarchaeum isolated from saline soil.</title>
        <authorList>
            <person name="Duran-Viseras A."/>
            <person name="Sanchez-Porro C."/>
            <person name="Ventosa A."/>
        </authorList>
    </citation>
    <scope>NUCLEOTIDE SEQUENCE [LARGE SCALE GENOMIC DNA]</scope>
    <source>
        <strain evidence="2 3">F13</strain>
    </source>
</reference>
<protein>
    <submittedName>
        <fullName evidence="2">Uncharacterized protein</fullName>
    </submittedName>
</protein>
<dbReference type="RefSeq" id="WP_220618844.1">
    <property type="nucleotide sequence ID" value="NZ_RKLR01000004.1"/>
</dbReference>
<feature type="region of interest" description="Disordered" evidence="1">
    <location>
        <begin position="53"/>
        <end position="89"/>
    </location>
</feature>
<proteinExistence type="predicted"/>
<evidence type="ECO:0000313" key="3">
    <source>
        <dbReference type="Proteomes" id="UP001430377"/>
    </source>
</evidence>
<comment type="caution">
    <text evidence="2">The sequence shown here is derived from an EMBL/GenBank/DDBJ whole genome shotgun (WGS) entry which is preliminary data.</text>
</comment>
<organism evidence="2 3">
    <name type="scientific">Haloarcula rubra</name>
    <dbReference type="NCBI Taxonomy" id="2487747"/>
    <lineage>
        <taxon>Archaea</taxon>
        <taxon>Methanobacteriati</taxon>
        <taxon>Methanobacteriota</taxon>
        <taxon>Stenosarchaea group</taxon>
        <taxon>Halobacteria</taxon>
        <taxon>Halobacteriales</taxon>
        <taxon>Haloarculaceae</taxon>
        <taxon>Haloarcula</taxon>
    </lineage>
</organism>